<dbReference type="EMBL" id="SBAP01000026">
    <property type="protein sequence ID" value="RXZ68561.1"/>
    <property type="molecule type" value="Genomic_DNA"/>
</dbReference>
<dbReference type="AlphaFoldDB" id="A0A4Q2KY80"/>
<reference evidence="1 2" key="1">
    <citation type="submission" date="2019-01" db="EMBL/GenBank/DDBJ databases">
        <title>Fusobacterium necrophorum Isolated From the Uterus of Dairy Cows.</title>
        <authorList>
            <person name="Francis A.M."/>
        </authorList>
    </citation>
    <scope>NUCLEOTIDE SEQUENCE [LARGE SCALE GENOMIC DNA]</scope>
    <source>
        <strain evidence="1 2">KG35</strain>
    </source>
</reference>
<dbReference type="RefSeq" id="WP_129491616.1">
    <property type="nucleotide sequence ID" value="NZ_SBAP01000026.1"/>
</dbReference>
<name>A0A4Q2KY80_9FUSO</name>
<dbReference type="InterPro" id="IPR049254">
    <property type="entry name" value="Phage_tail_terminator"/>
</dbReference>
<evidence type="ECO:0000313" key="2">
    <source>
        <dbReference type="Proteomes" id="UP000289216"/>
    </source>
</evidence>
<protein>
    <submittedName>
        <fullName evidence="1">Uncharacterized protein</fullName>
    </submittedName>
</protein>
<dbReference type="Pfam" id="PF20765">
    <property type="entry name" value="Phage_tail_terminator_8"/>
    <property type="match status" value="1"/>
</dbReference>
<accession>A0A4Q2KY80</accession>
<evidence type="ECO:0000313" key="1">
    <source>
        <dbReference type="EMBL" id="RXZ68561.1"/>
    </source>
</evidence>
<organism evidence="1 2">
    <name type="scientific">Fusobacterium necrophorum</name>
    <dbReference type="NCBI Taxonomy" id="859"/>
    <lineage>
        <taxon>Bacteria</taxon>
        <taxon>Fusobacteriati</taxon>
        <taxon>Fusobacteriota</taxon>
        <taxon>Fusobacteriia</taxon>
        <taxon>Fusobacteriales</taxon>
        <taxon>Fusobacteriaceae</taxon>
        <taxon>Fusobacterium</taxon>
    </lineage>
</organism>
<gene>
    <name evidence="1" type="ORF">EPT53_09400</name>
</gene>
<proteinExistence type="predicted"/>
<dbReference type="Proteomes" id="UP000289216">
    <property type="component" value="Unassembled WGS sequence"/>
</dbReference>
<sequence length="247" mass="28940">MEVIGRIGEALNQLYPALEVYVDDIRQGAKEPYFILQFVSKRDMKIAGIKCNKAYTIDITYVSKEESDLYKVMDSLEKKLYSLVVYLSYDMEIIEKEGHFVIEVIAENPATKEEYSGNGFYQKLAEKVKELSHKPCYFLTVDLQKVDFEKGFFILKPLSLAASTISLNHRKEYEQEIELVYLENSERHPMKILEEHERCIQALSDDTVLRKEYINLDYEIEVEDEEEEKEVLDFSHFTTTLTVKRRG</sequence>
<comment type="caution">
    <text evidence="1">The sequence shown here is derived from an EMBL/GenBank/DDBJ whole genome shotgun (WGS) entry which is preliminary data.</text>
</comment>